<dbReference type="RefSeq" id="WP_037047681.1">
    <property type="nucleotide sequence ID" value="NZ_BAAAUZ010000073.1"/>
</dbReference>
<keyword evidence="2" id="KW-1185">Reference proteome</keyword>
<evidence type="ECO:0000313" key="2">
    <source>
        <dbReference type="Proteomes" id="UP001143463"/>
    </source>
</evidence>
<dbReference type="Proteomes" id="UP001143463">
    <property type="component" value="Unassembled WGS sequence"/>
</dbReference>
<gene>
    <name evidence="1" type="ORF">GCM10017577_37200</name>
</gene>
<proteinExistence type="predicted"/>
<dbReference type="AlphaFoldDB" id="A0A9W6L7L9"/>
<dbReference type="EMBL" id="BSFQ01000015">
    <property type="protein sequence ID" value="GLL12579.1"/>
    <property type="molecule type" value="Genomic_DNA"/>
</dbReference>
<name>A0A9W6L7L9_9PSEU</name>
<protein>
    <submittedName>
        <fullName evidence="1">Uncharacterized protein</fullName>
    </submittedName>
</protein>
<sequence>MEGRWENSGVLSRHHQVALVDGTAGKVLVVDGGLPRHPGPWPWAADLQPAVGAPAAVPVAAPWRAAYPDVDLAAVRARVPLAEAVFQAITYEQIHRAQPERPRWEPATFVGRYIDILAGLRDDAAKKVDP</sequence>
<reference evidence="1" key="2">
    <citation type="submission" date="2023-01" db="EMBL/GenBank/DDBJ databases">
        <authorList>
            <person name="Sun Q."/>
            <person name="Evtushenko L."/>
        </authorList>
    </citation>
    <scope>NUCLEOTIDE SEQUENCE</scope>
    <source>
        <strain evidence="1">VKM Ac-1069</strain>
    </source>
</reference>
<reference evidence="1" key="1">
    <citation type="journal article" date="2014" name="Int. J. Syst. Evol. Microbiol.">
        <title>Complete genome sequence of Corynebacterium casei LMG S-19264T (=DSM 44701T), isolated from a smear-ripened cheese.</title>
        <authorList>
            <consortium name="US DOE Joint Genome Institute (JGI-PGF)"/>
            <person name="Walter F."/>
            <person name="Albersmeier A."/>
            <person name="Kalinowski J."/>
            <person name="Ruckert C."/>
        </authorList>
    </citation>
    <scope>NUCLEOTIDE SEQUENCE</scope>
    <source>
        <strain evidence="1">VKM Ac-1069</strain>
    </source>
</reference>
<evidence type="ECO:0000313" key="1">
    <source>
        <dbReference type="EMBL" id="GLL12579.1"/>
    </source>
</evidence>
<comment type="caution">
    <text evidence="1">The sequence shown here is derived from an EMBL/GenBank/DDBJ whole genome shotgun (WGS) entry which is preliminary data.</text>
</comment>
<accession>A0A9W6L7L9</accession>
<organism evidence="1 2">
    <name type="scientific">Pseudonocardia halophobica</name>
    <dbReference type="NCBI Taxonomy" id="29401"/>
    <lineage>
        <taxon>Bacteria</taxon>
        <taxon>Bacillati</taxon>
        <taxon>Actinomycetota</taxon>
        <taxon>Actinomycetes</taxon>
        <taxon>Pseudonocardiales</taxon>
        <taxon>Pseudonocardiaceae</taxon>
        <taxon>Pseudonocardia</taxon>
    </lineage>
</organism>